<evidence type="ECO:0000256" key="1">
    <source>
        <dbReference type="SAM" id="MobiDB-lite"/>
    </source>
</evidence>
<dbReference type="AlphaFoldDB" id="A0A0S3S8Z6"/>
<dbReference type="EMBL" id="AP015039">
    <property type="protein sequence ID" value="BAT89311.1"/>
    <property type="molecule type" value="Genomic_DNA"/>
</dbReference>
<accession>A0A0S3S8Z6</accession>
<evidence type="ECO:0000313" key="2">
    <source>
        <dbReference type="EMBL" id="BAT89311.1"/>
    </source>
</evidence>
<dbReference type="Proteomes" id="UP000291084">
    <property type="component" value="Chromosome 6"/>
</dbReference>
<feature type="region of interest" description="Disordered" evidence="1">
    <location>
        <begin position="139"/>
        <end position="169"/>
    </location>
</feature>
<proteinExistence type="predicted"/>
<name>A0A0S3S8Z6_PHAAN</name>
<evidence type="ECO:0000313" key="3">
    <source>
        <dbReference type="Proteomes" id="UP000291084"/>
    </source>
</evidence>
<organism evidence="2 3">
    <name type="scientific">Vigna angularis var. angularis</name>
    <dbReference type="NCBI Taxonomy" id="157739"/>
    <lineage>
        <taxon>Eukaryota</taxon>
        <taxon>Viridiplantae</taxon>
        <taxon>Streptophyta</taxon>
        <taxon>Embryophyta</taxon>
        <taxon>Tracheophyta</taxon>
        <taxon>Spermatophyta</taxon>
        <taxon>Magnoliopsida</taxon>
        <taxon>eudicotyledons</taxon>
        <taxon>Gunneridae</taxon>
        <taxon>Pentapetalae</taxon>
        <taxon>rosids</taxon>
        <taxon>fabids</taxon>
        <taxon>Fabales</taxon>
        <taxon>Fabaceae</taxon>
        <taxon>Papilionoideae</taxon>
        <taxon>50 kb inversion clade</taxon>
        <taxon>NPAAA clade</taxon>
        <taxon>indigoferoid/millettioid clade</taxon>
        <taxon>Phaseoleae</taxon>
        <taxon>Vigna</taxon>
    </lineage>
</organism>
<sequence>MTFVFSIRSNGAYFCPAFGSVLRSLSRSLLPFLPLVPLSRSSTARPNHPIYRSSMLLPFLPLVHNFPPTARPDHPSSLQGPERVTIRGGSGGILGRLVVEPRRFPVWSRVPTPNLGCARRETKEEKGSDAAEEVVARKLARRSGDAVAGGSGEEEARRKRKGDPGVSVE</sequence>
<keyword evidence="3" id="KW-1185">Reference proteome</keyword>
<gene>
    <name evidence="2" type="primary">Vigan.06G023600</name>
    <name evidence="2" type="ORF">VIGAN_06023600</name>
</gene>
<protein>
    <submittedName>
        <fullName evidence="2">Uncharacterized protein</fullName>
    </submittedName>
</protein>
<reference evidence="2 3" key="1">
    <citation type="journal article" date="2015" name="Sci. Rep.">
        <title>The power of single molecule real-time sequencing technology in the de novo assembly of a eukaryotic genome.</title>
        <authorList>
            <person name="Sakai H."/>
            <person name="Naito K."/>
            <person name="Ogiso-Tanaka E."/>
            <person name="Takahashi Y."/>
            <person name="Iseki K."/>
            <person name="Muto C."/>
            <person name="Satou K."/>
            <person name="Teruya K."/>
            <person name="Shiroma A."/>
            <person name="Shimoji M."/>
            <person name="Hirano T."/>
            <person name="Itoh T."/>
            <person name="Kaga A."/>
            <person name="Tomooka N."/>
        </authorList>
    </citation>
    <scope>NUCLEOTIDE SEQUENCE [LARGE SCALE GENOMIC DNA]</scope>
    <source>
        <strain evidence="3">cv. Shumari</strain>
    </source>
</reference>